<dbReference type="InterPro" id="IPR013766">
    <property type="entry name" value="Thioredoxin_domain"/>
</dbReference>
<evidence type="ECO:0000256" key="3">
    <source>
        <dbReference type="ARBA" id="ARBA00023157"/>
    </source>
</evidence>
<dbReference type="InterPro" id="IPR036249">
    <property type="entry name" value="Thioredoxin-like_sf"/>
</dbReference>
<dbReference type="Pfam" id="PF14289">
    <property type="entry name" value="DUF4369"/>
    <property type="match status" value="1"/>
</dbReference>
<dbReference type="Proteomes" id="UP001207742">
    <property type="component" value="Unassembled WGS sequence"/>
</dbReference>
<protein>
    <submittedName>
        <fullName evidence="7">AhpC/TSA family protein</fullName>
    </submittedName>
</protein>
<proteinExistence type="predicted"/>
<dbReference type="InterPro" id="IPR050553">
    <property type="entry name" value="Thioredoxin_ResA/DsbE_sf"/>
</dbReference>
<dbReference type="PANTHER" id="PTHR42852">
    <property type="entry name" value="THIOL:DISULFIDE INTERCHANGE PROTEIN DSBE"/>
    <property type="match status" value="1"/>
</dbReference>
<evidence type="ECO:0000256" key="2">
    <source>
        <dbReference type="ARBA" id="ARBA00022748"/>
    </source>
</evidence>
<dbReference type="RefSeq" id="WP_264728457.1">
    <property type="nucleotide sequence ID" value="NZ_JAPDNR010000001.1"/>
</dbReference>
<keyword evidence="4" id="KW-0676">Redox-active center</keyword>
<organism evidence="7 8">
    <name type="scientific">Chitinophaga nivalis</name>
    <dbReference type="NCBI Taxonomy" id="2991709"/>
    <lineage>
        <taxon>Bacteria</taxon>
        <taxon>Pseudomonadati</taxon>
        <taxon>Bacteroidota</taxon>
        <taxon>Chitinophagia</taxon>
        <taxon>Chitinophagales</taxon>
        <taxon>Chitinophagaceae</taxon>
        <taxon>Chitinophaga</taxon>
    </lineage>
</organism>
<feature type="signal peptide" evidence="5">
    <location>
        <begin position="1"/>
        <end position="19"/>
    </location>
</feature>
<name>A0ABT3IH54_9BACT</name>
<evidence type="ECO:0000313" key="8">
    <source>
        <dbReference type="Proteomes" id="UP001207742"/>
    </source>
</evidence>
<evidence type="ECO:0000256" key="5">
    <source>
        <dbReference type="SAM" id="SignalP"/>
    </source>
</evidence>
<dbReference type="CDD" id="cd02966">
    <property type="entry name" value="TlpA_like_family"/>
    <property type="match status" value="1"/>
</dbReference>
<sequence>MKYAVRMIVLLLLPLLSKADQGFVIKGKVTGIISGYVVIREHQHNDKAPHEPIPEKVRIVNGEFTYAGKLSRPELLELKVSTKVVNIFLENTTYTVECSFDSLSGDRFKGGTLNDQWWRLMQSKQAPLTYLEENPKLEISAWIAYRYALKYDKAVKAYDQLIPAAKNSFEGKALLERIEVYKHTSAGAPLPVFNMTDPAGKPFDIKTLTGKVVVLDFWASWCAPCRVYIPTLREHYNKFKDKEVVFISVSVDEDPTKWQTAMKELNMEWPQVLAAGGFQEETGVRKLFNITGIPHVVVVDKAGKIAGSLDYSEKGRLEEVVQKSL</sequence>
<gene>
    <name evidence="7" type="ORF">OL497_05215</name>
</gene>
<dbReference type="InterPro" id="IPR017937">
    <property type="entry name" value="Thioredoxin_CS"/>
</dbReference>
<keyword evidence="5" id="KW-0732">Signal</keyword>
<dbReference type="InterPro" id="IPR013740">
    <property type="entry name" value="Redoxin"/>
</dbReference>
<evidence type="ECO:0000256" key="1">
    <source>
        <dbReference type="ARBA" id="ARBA00004196"/>
    </source>
</evidence>
<dbReference type="InterPro" id="IPR025380">
    <property type="entry name" value="DUF4369"/>
</dbReference>
<feature type="chain" id="PRO_5046703674" evidence="5">
    <location>
        <begin position="20"/>
        <end position="325"/>
    </location>
</feature>
<keyword evidence="2" id="KW-0201">Cytochrome c-type biogenesis</keyword>
<dbReference type="PANTHER" id="PTHR42852:SF6">
    <property type="entry name" value="THIOL:DISULFIDE INTERCHANGE PROTEIN DSBE"/>
    <property type="match status" value="1"/>
</dbReference>
<accession>A0ABT3IH54</accession>
<dbReference type="Pfam" id="PF08534">
    <property type="entry name" value="Redoxin"/>
    <property type="match status" value="1"/>
</dbReference>
<comment type="caution">
    <text evidence="7">The sequence shown here is derived from an EMBL/GenBank/DDBJ whole genome shotgun (WGS) entry which is preliminary data.</text>
</comment>
<evidence type="ECO:0000313" key="7">
    <source>
        <dbReference type="EMBL" id="MCW3483281.1"/>
    </source>
</evidence>
<keyword evidence="8" id="KW-1185">Reference proteome</keyword>
<dbReference type="Gene3D" id="3.40.30.10">
    <property type="entry name" value="Glutaredoxin"/>
    <property type="match status" value="1"/>
</dbReference>
<dbReference type="PROSITE" id="PS51352">
    <property type="entry name" value="THIOREDOXIN_2"/>
    <property type="match status" value="1"/>
</dbReference>
<keyword evidence="3" id="KW-1015">Disulfide bond</keyword>
<dbReference type="PROSITE" id="PS00194">
    <property type="entry name" value="THIOREDOXIN_1"/>
    <property type="match status" value="1"/>
</dbReference>
<dbReference type="SUPFAM" id="SSF52833">
    <property type="entry name" value="Thioredoxin-like"/>
    <property type="match status" value="1"/>
</dbReference>
<reference evidence="7 8" key="1">
    <citation type="submission" date="2022-10" db="EMBL/GenBank/DDBJ databases">
        <title>Chitinophaga nivalis PC15 sp. nov., isolated from Pyeongchang county, South Korea.</title>
        <authorList>
            <person name="Trinh H.N."/>
        </authorList>
    </citation>
    <scope>NUCLEOTIDE SEQUENCE [LARGE SCALE GENOMIC DNA]</scope>
    <source>
        <strain evidence="7 8">PC14</strain>
    </source>
</reference>
<comment type="subcellular location">
    <subcellularLocation>
        <location evidence="1">Cell envelope</location>
    </subcellularLocation>
</comment>
<feature type="domain" description="Thioredoxin" evidence="6">
    <location>
        <begin position="184"/>
        <end position="325"/>
    </location>
</feature>
<evidence type="ECO:0000259" key="6">
    <source>
        <dbReference type="PROSITE" id="PS51352"/>
    </source>
</evidence>
<dbReference type="EMBL" id="JAPDNS010000001">
    <property type="protein sequence ID" value="MCW3483281.1"/>
    <property type="molecule type" value="Genomic_DNA"/>
</dbReference>
<evidence type="ECO:0000256" key="4">
    <source>
        <dbReference type="ARBA" id="ARBA00023284"/>
    </source>
</evidence>